<name>A0A9W4SS29_9GLOM</name>
<gene>
    <name evidence="1" type="ORF">FWILDA_LOCUS9805</name>
</gene>
<dbReference type="EMBL" id="CAMKVN010002394">
    <property type="protein sequence ID" value="CAI2180884.1"/>
    <property type="molecule type" value="Genomic_DNA"/>
</dbReference>
<organism evidence="1 2">
    <name type="scientific">Funneliformis geosporum</name>
    <dbReference type="NCBI Taxonomy" id="1117311"/>
    <lineage>
        <taxon>Eukaryota</taxon>
        <taxon>Fungi</taxon>
        <taxon>Fungi incertae sedis</taxon>
        <taxon>Mucoromycota</taxon>
        <taxon>Glomeromycotina</taxon>
        <taxon>Glomeromycetes</taxon>
        <taxon>Glomerales</taxon>
        <taxon>Glomeraceae</taxon>
        <taxon>Funneliformis</taxon>
    </lineage>
</organism>
<comment type="caution">
    <text evidence="1">The sequence shown here is derived from an EMBL/GenBank/DDBJ whole genome shotgun (WGS) entry which is preliminary data.</text>
</comment>
<feature type="non-terminal residue" evidence="1">
    <location>
        <position position="41"/>
    </location>
</feature>
<accession>A0A9W4SS29</accession>
<proteinExistence type="predicted"/>
<dbReference type="Proteomes" id="UP001153678">
    <property type="component" value="Unassembled WGS sequence"/>
</dbReference>
<dbReference type="AlphaFoldDB" id="A0A9W4SS29"/>
<reference evidence="1" key="1">
    <citation type="submission" date="2022-08" db="EMBL/GenBank/DDBJ databases">
        <authorList>
            <person name="Kallberg Y."/>
            <person name="Tangrot J."/>
            <person name="Rosling A."/>
        </authorList>
    </citation>
    <scope>NUCLEOTIDE SEQUENCE</scope>
    <source>
        <strain evidence="1">Wild A</strain>
    </source>
</reference>
<evidence type="ECO:0000313" key="1">
    <source>
        <dbReference type="EMBL" id="CAI2180884.1"/>
    </source>
</evidence>
<protein>
    <submittedName>
        <fullName evidence="1">2164_t:CDS:1</fullName>
    </submittedName>
</protein>
<sequence>TLSRLECSASSDRVSFVNINFHFPGDKNYCDGSVEGPRIQM</sequence>
<keyword evidence="2" id="KW-1185">Reference proteome</keyword>
<evidence type="ECO:0000313" key="2">
    <source>
        <dbReference type="Proteomes" id="UP001153678"/>
    </source>
</evidence>